<dbReference type="Proteomes" id="UP000464754">
    <property type="component" value="Chromosome"/>
</dbReference>
<sequence length="304" mass="35531">MEYITKTISSEYDGLLLEALVLVPEGKPKGIIQISHGMSEYKERYLAFMNFLVEYHYICVIHDHRGHGKSVKDGKDLGYFYTDKTDGIIQDLHQITMYIKQEYPNLPVYLFAHSMGTLIARNYMKLYDAEVEKVILCGIPTKNPFTSFALFLSKLSTKLWGGKHRNHLLNFLAFQPYNLGYKIKNSWLCSDENIVKQYNDDPYCGFVFTNNGFLNLFQMLKDAYVKNDWQVHHVSLPILLIGGEDDPVIQNKKKFYETERFLQSLGYVEVKGKLYKGKRHELLNEDNHIEIYQDILDFYQSEKV</sequence>
<evidence type="ECO:0000313" key="2">
    <source>
        <dbReference type="EMBL" id="BBK22379.1"/>
    </source>
</evidence>
<proteinExistence type="predicted"/>
<reference evidence="3" key="1">
    <citation type="submission" date="2019-05" db="EMBL/GenBank/DDBJ databases">
        <title>Complete genome sequencing of Absiella argi strain JCM 30884.</title>
        <authorList>
            <person name="Sakamoto M."/>
            <person name="Murakami T."/>
            <person name="Mori H."/>
        </authorList>
    </citation>
    <scope>NUCLEOTIDE SEQUENCE [LARGE SCALE GENOMIC DNA]</scope>
    <source>
        <strain evidence="3">JCM 30884</strain>
    </source>
</reference>
<dbReference type="EMBL" id="AP019695">
    <property type="protein sequence ID" value="BBK22379.1"/>
    <property type="molecule type" value="Genomic_DNA"/>
</dbReference>
<dbReference type="Pfam" id="PF12146">
    <property type="entry name" value="Hydrolase_4"/>
    <property type="match status" value="1"/>
</dbReference>
<accession>A0A6N4TI00</accession>
<dbReference type="GO" id="GO:0016787">
    <property type="term" value="F:hydrolase activity"/>
    <property type="evidence" value="ECO:0007669"/>
    <property type="project" value="UniProtKB-KW"/>
</dbReference>
<dbReference type="PANTHER" id="PTHR11614">
    <property type="entry name" value="PHOSPHOLIPASE-RELATED"/>
    <property type="match status" value="1"/>
</dbReference>
<name>A0A6N4TI00_9FIRM</name>
<dbReference type="KEGG" id="aarg:Aargi30884_12820"/>
<dbReference type="Gene3D" id="3.40.50.1820">
    <property type="entry name" value="alpha/beta hydrolase"/>
    <property type="match status" value="1"/>
</dbReference>
<dbReference type="InterPro" id="IPR022742">
    <property type="entry name" value="Hydrolase_4"/>
</dbReference>
<evidence type="ECO:0000259" key="1">
    <source>
        <dbReference type="Pfam" id="PF12146"/>
    </source>
</evidence>
<dbReference type="SUPFAM" id="SSF53474">
    <property type="entry name" value="alpha/beta-Hydrolases"/>
    <property type="match status" value="1"/>
</dbReference>
<dbReference type="RefSeq" id="WP_115714379.1">
    <property type="nucleotide sequence ID" value="NZ_AP019695.1"/>
</dbReference>
<keyword evidence="2" id="KW-0378">Hydrolase</keyword>
<feature type="domain" description="Serine aminopeptidase S33" evidence="1">
    <location>
        <begin position="27"/>
        <end position="286"/>
    </location>
</feature>
<protein>
    <submittedName>
        <fullName evidence="2">Alpha/beta hydrolase</fullName>
    </submittedName>
</protein>
<evidence type="ECO:0000313" key="3">
    <source>
        <dbReference type="Proteomes" id="UP000464754"/>
    </source>
</evidence>
<organism evidence="2 3">
    <name type="scientific">Amedibacterium intestinale</name>
    <dbReference type="NCBI Taxonomy" id="2583452"/>
    <lineage>
        <taxon>Bacteria</taxon>
        <taxon>Bacillati</taxon>
        <taxon>Bacillota</taxon>
        <taxon>Erysipelotrichia</taxon>
        <taxon>Erysipelotrichales</taxon>
        <taxon>Erysipelotrichaceae</taxon>
        <taxon>Amedibacterium</taxon>
    </lineage>
</organism>
<dbReference type="AlphaFoldDB" id="A0A6N4TI00"/>
<keyword evidence="3" id="KW-1185">Reference proteome</keyword>
<gene>
    <name evidence="2" type="ORF">Aargi30884_12820</name>
</gene>
<dbReference type="InterPro" id="IPR029058">
    <property type="entry name" value="AB_hydrolase_fold"/>
</dbReference>
<dbReference type="InterPro" id="IPR051044">
    <property type="entry name" value="MAG_DAG_Lipase"/>
</dbReference>